<dbReference type="GO" id="GO:0003746">
    <property type="term" value="F:translation elongation factor activity"/>
    <property type="evidence" value="ECO:0007669"/>
    <property type="project" value="UniProtKB-KW"/>
</dbReference>
<name>A0A061FBY7_THECC</name>
<dbReference type="GO" id="GO:0005634">
    <property type="term" value="C:nucleus"/>
    <property type="evidence" value="ECO:0007669"/>
    <property type="project" value="UniProtKB-SubCell"/>
</dbReference>
<evidence type="ECO:0000313" key="4">
    <source>
        <dbReference type="Proteomes" id="UP000026915"/>
    </source>
</evidence>
<dbReference type="PANTHER" id="PTHR47350">
    <property type="entry name" value="PROTEIN IWS1 HOMOLOG 1"/>
    <property type="match status" value="1"/>
</dbReference>
<accession>A0A061FBY7</accession>
<keyword evidence="4" id="KW-1185">Reference proteome</keyword>
<dbReference type="InterPro" id="IPR044204">
    <property type="entry name" value="IWS1/2"/>
</dbReference>
<dbReference type="OMA" id="SCHHECK"/>
<dbReference type="eggNOG" id="KOG1793">
    <property type="taxonomic scope" value="Eukaryota"/>
</dbReference>
<dbReference type="AlphaFoldDB" id="A0A061FBY7"/>
<dbReference type="Gramene" id="EOY12004">
    <property type="protein sequence ID" value="EOY12004"/>
    <property type="gene ID" value="TCM_030624"/>
</dbReference>
<dbReference type="Pfam" id="PF08711">
    <property type="entry name" value="Med26"/>
    <property type="match status" value="1"/>
</dbReference>
<keyword evidence="3" id="KW-0251">Elongation factor</keyword>
<dbReference type="PROSITE" id="PS51319">
    <property type="entry name" value="TFIIS_N"/>
    <property type="match status" value="1"/>
</dbReference>
<sequence length="401" mass="45812">MHKLEVYPQPHCLSCHHECKMGGWIAGYFILLQVMDWPACKAMFLFLLQHPSRKQLFPFPHPTAEAERTQATTMILTASAPSSRAGQGRDCVMKKQSVVEGKKRERGKDDPEINAMFDAVKRRKKVEKSSEEISLFVEKVLAELTIVAEDDAQLNREGQPAISKLMKLPFLTDVFSKKSFQLQFLDHGILTLLKNWLEPLPDGSLPNANIRGAVLNILADFPIDLEQHYRREQFKRSGLGRAIMFLSKYEEETVSNRRVAKDLIDRWSRSIFNKSTRFSDLRNDDDIHVPVMKKPVSIPAMVEVKACDLDVSVAKEQKLSSRPSSLRQHVTRPEPASLVYTVRPQSKYNPEIARTSARQQRVQGDSRQRIEQRLKQLKSSRKKPLQAAKLSAEGRRMLLSV</sequence>
<evidence type="ECO:0000259" key="2">
    <source>
        <dbReference type="PROSITE" id="PS51319"/>
    </source>
</evidence>
<dbReference type="PANTHER" id="PTHR47350:SF4">
    <property type="entry name" value="PROTEIN IWS1 HOMOLOG 1"/>
    <property type="match status" value="1"/>
</dbReference>
<organism evidence="3 4">
    <name type="scientific">Theobroma cacao</name>
    <name type="common">Cacao</name>
    <name type="synonym">Cocoa</name>
    <dbReference type="NCBI Taxonomy" id="3641"/>
    <lineage>
        <taxon>Eukaryota</taxon>
        <taxon>Viridiplantae</taxon>
        <taxon>Streptophyta</taxon>
        <taxon>Embryophyta</taxon>
        <taxon>Tracheophyta</taxon>
        <taxon>Spermatophyta</taxon>
        <taxon>Magnoliopsida</taxon>
        <taxon>eudicotyledons</taxon>
        <taxon>Gunneridae</taxon>
        <taxon>Pentapetalae</taxon>
        <taxon>rosids</taxon>
        <taxon>malvids</taxon>
        <taxon>Malvales</taxon>
        <taxon>Malvaceae</taxon>
        <taxon>Byttnerioideae</taxon>
        <taxon>Theobroma</taxon>
    </lineage>
</organism>
<dbReference type="GO" id="GO:0009742">
    <property type="term" value="P:brassinosteroid mediated signaling pathway"/>
    <property type="evidence" value="ECO:0007669"/>
    <property type="project" value="InterPro"/>
</dbReference>
<proteinExistence type="predicted"/>
<gene>
    <name evidence="3" type="ORF">TCM_030624</name>
</gene>
<reference evidence="3 4" key="1">
    <citation type="journal article" date="2013" name="Genome Biol.">
        <title>The genome sequence of the most widely cultivated cacao type and its use to identify candidate genes regulating pod color.</title>
        <authorList>
            <person name="Motamayor J.C."/>
            <person name="Mockaitis K."/>
            <person name="Schmutz J."/>
            <person name="Haiminen N."/>
            <person name="Iii D.L."/>
            <person name="Cornejo O."/>
            <person name="Findley S.D."/>
            <person name="Zheng P."/>
            <person name="Utro F."/>
            <person name="Royaert S."/>
            <person name="Saski C."/>
            <person name="Jenkins J."/>
            <person name="Podicheti R."/>
            <person name="Zhao M."/>
            <person name="Scheffler B.E."/>
            <person name="Stack J.C."/>
            <person name="Feltus F.A."/>
            <person name="Mustiga G.M."/>
            <person name="Amores F."/>
            <person name="Phillips W."/>
            <person name="Marelli J.P."/>
            <person name="May G.D."/>
            <person name="Shapiro H."/>
            <person name="Ma J."/>
            <person name="Bustamante C.D."/>
            <person name="Schnell R.J."/>
            <person name="Main D."/>
            <person name="Gilbert D."/>
            <person name="Parida L."/>
            <person name="Kuhn D.N."/>
        </authorList>
    </citation>
    <scope>NUCLEOTIDE SEQUENCE [LARGE SCALE GENOMIC DNA]</scope>
    <source>
        <strain evidence="4">cv. Matina 1-6</strain>
    </source>
</reference>
<dbReference type="EMBL" id="CM001885">
    <property type="protein sequence ID" value="EOY12004.1"/>
    <property type="molecule type" value="Genomic_DNA"/>
</dbReference>
<keyword evidence="3" id="KW-0648">Protein biosynthesis</keyword>
<dbReference type="InParanoid" id="A0A061FBY7"/>
<feature type="domain" description="TFIIS N-terminal" evidence="2">
    <location>
        <begin position="191"/>
        <end position="274"/>
    </location>
</feature>
<dbReference type="GO" id="GO:0023052">
    <property type="term" value="P:signaling"/>
    <property type="evidence" value="ECO:0000318"/>
    <property type="project" value="GO_Central"/>
</dbReference>
<dbReference type="STRING" id="3641.A0A061FBY7"/>
<dbReference type="GO" id="GO:0032784">
    <property type="term" value="P:regulation of DNA-templated transcription elongation"/>
    <property type="evidence" value="ECO:0007669"/>
    <property type="project" value="InterPro"/>
</dbReference>
<dbReference type="HOGENOM" id="CLU_040584_2_0_1"/>
<evidence type="ECO:0000313" key="3">
    <source>
        <dbReference type="EMBL" id="EOY12004.1"/>
    </source>
</evidence>
<protein>
    <submittedName>
        <fullName evidence="3">Transcription elongation factor family protein</fullName>
    </submittedName>
</protein>
<evidence type="ECO:0000256" key="1">
    <source>
        <dbReference type="PROSITE-ProRule" id="PRU00649"/>
    </source>
</evidence>
<dbReference type="Gene3D" id="1.20.930.10">
    <property type="entry name" value="Conserved domain common to transcription factors TFIIS, elongin A, CRSP70"/>
    <property type="match status" value="1"/>
</dbReference>
<dbReference type="InterPro" id="IPR017923">
    <property type="entry name" value="TFIIS_N"/>
</dbReference>
<dbReference type="Proteomes" id="UP000026915">
    <property type="component" value="Chromosome 7"/>
</dbReference>
<keyword evidence="1" id="KW-0539">Nucleus</keyword>
<comment type="subcellular location">
    <subcellularLocation>
        <location evidence="1">Nucleus</location>
    </subcellularLocation>
</comment>
<dbReference type="InterPro" id="IPR035441">
    <property type="entry name" value="TFIIS/LEDGF_dom_sf"/>
</dbReference>